<keyword evidence="4" id="KW-1185">Reference proteome</keyword>
<dbReference type="SUPFAM" id="SSF47616">
    <property type="entry name" value="GST C-terminal domain-like"/>
    <property type="match status" value="1"/>
</dbReference>
<dbReference type="Pfam" id="PF14497">
    <property type="entry name" value="GST_C_3"/>
    <property type="match status" value="1"/>
</dbReference>
<dbReference type="PROSITE" id="PS50405">
    <property type="entry name" value="GST_CTER"/>
    <property type="match status" value="1"/>
</dbReference>
<name>A0AAD4D824_9FUNG</name>
<dbReference type="InterPro" id="IPR010987">
    <property type="entry name" value="Glutathione-S-Trfase_C-like"/>
</dbReference>
<dbReference type="PANTHER" id="PTHR11571:SF150">
    <property type="entry name" value="GLUTATHIONE S-TRANSFERASE"/>
    <property type="match status" value="1"/>
</dbReference>
<dbReference type="AlphaFoldDB" id="A0AAD4D824"/>
<dbReference type="InterPro" id="IPR004045">
    <property type="entry name" value="Glutathione_S-Trfase_N"/>
</dbReference>
<gene>
    <name evidence="3" type="ORF">BGZ95_000962</name>
</gene>
<organism evidence="3 4">
    <name type="scientific">Linnemannia exigua</name>
    <dbReference type="NCBI Taxonomy" id="604196"/>
    <lineage>
        <taxon>Eukaryota</taxon>
        <taxon>Fungi</taxon>
        <taxon>Fungi incertae sedis</taxon>
        <taxon>Mucoromycota</taxon>
        <taxon>Mortierellomycotina</taxon>
        <taxon>Mortierellomycetes</taxon>
        <taxon>Mortierellales</taxon>
        <taxon>Mortierellaceae</taxon>
        <taxon>Linnemannia</taxon>
    </lineage>
</organism>
<dbReference type="GO" id="GO:0004364">
    <property type="term" value="F:glutathione transferase activity"/>
    <property type="evidence" value="ECO:0007669"/>
    <property type="project" value="TreeGrafter"/>
</dbReference>
<feature type="domain" description="GST C-terminal" evidence="2">
    <location>
        <begin position="105"/>
        <end position="240"/>
    </location>
</feature>
<feature type="domain" description="GST N-terminal" evidence="1">
    <location>
        <begin position="22"/>
        <end position="103"/>
    </location>
</feature>
<evidence type="ECO:0000259" key="2">
    <source>
        <dbReference type="PROSITE" id="PS50405"/>
    </source>
</evidence>
<dbReference type="PROSITE" id="PS50404">
    <property type="entry name" value="GST_NTER"/>
    <property type="match status" value="1"/>
</dbReference>
<sequence length="242" mass="27384">MIQATKNLSTETMSTILGGKNNEYSLLYFPFHGVVPALRAMLAMSGAKVTFVQPDDWPVEKKQTQFGHMPILYETDPTTNQTVELAELSVLEQYIGEKHGFLGSNAWESNQILAYNSASQSLFDKFVTMVVRTSNPDLRAQMKDLFVSTQIGEWAEFHERALQANGATGYYIGDKLSLAELKTAYVAEVMRKVSGEMFISEDKTPAIMKVREVVEKDERYQKYKASEDWKLFSETTKKTFGL</sequence>
<accession>A0AAD4D824</accession>
<evidence type="ECO:0000259" key="1">
    <source>
        <dbReference type="PROSITE" id="PS50404"/>
    </source>
</evidence>
<reference evidence="3" key="1">
    <citation type="journal article" date="2020" name="Fungal Divers.">
        <title>Resolving the Mortierellaceae phylogeny through synthesis of multi-gene phylogenetics and phylogenomics.</title>
        <authorList>
            <person name="Vandepol N."/>
            <person name="Liber J."/>
            <person name="Desiro A."/>
            <person name="Na H."/>
            <person name="Kennedy M."/>
            <person name="Barry K."/>
            <person name="Grigoriev I.V."/>
            <person name="Miller A.N."/>
            <person name="O'Donnell K."/>
            <person name="Stajich J.E."/>
            <person name="Bonito G."/>
        </authorList>
    </citation>
    <scope>NUCLEOTIDE SEQUENCE</scope>
    <source>
        <strain evidence="3">NRRL 28262</strain>
    </source>
</reference>
<proteinExistence type="predicted"/>
<comment type="caution">
    <text evidence="3">The sequence shown here is derived from an EMBL/GenBank/DDBJ whole genome shotgun (WGS) entry which is preliminary data.</text>
</comment>
<evidence type="ECO:0000313" key="4">
    <source>
        <dbReference type="Proteomes" id="UP001194580"/>
    </source>
</evidence>
<dbReference type="PANTHER" id="PTHR11571">
    <property type="entry name" value="GLUTATHIONE S-TRANSFERASE"/>
    <property type="match status" value="1"/>
</dbReference>
<evidence type="ECO:0008006" key="5">
    <source>
        <dbReference type="Google" id="ProtNLM"/>
    </source>
</evidence>
<dbReference type="InterPro" id="IPR004046">
    <property type="entry name" value="GST_C"/>
</dbReference>
<dbReference type="Gene3D" id="1.20.1050.10">
    <property type="match status" value="1"/>
</dbReference>
<evidence type="ECO:0000313" key="3">
    <source>
        <dbReference type="EMBL" id="KAG0271243.1"/>
    </source>
</evidence>
<dbReference type="InterPro" id="IPR050213">
    <property type="entry name" value="GST_superfamily"/>
</dbReference>
<dbReference type="GO" id="GO:0006749">
    <property type="term" value="P:glutathione metabolic process"/>
    <property type="evidence" value="ECO:0007669"/>
    <property type="project" value="TreeGrafter"/>
</dbReference>
<protein>
    <recommendedName>
        <fullName evidence="5">Glutathione S-transferase</fullName>
    </recommendedName>
</protein>
<dbReference type="Proteomes" id="UP001194580">
    <property type="component" value="Unassembled WGS sequence"/>
</dbReference>
<dbReference type="InterPro" id="IPR036282">
    <property type="entry name" value="Glutathione-S-Trfase_C_sf"/>
</dbReference>
<dbReference type="Gene3D" id="3.40.30.10">
    <property type="entry name" value="Glutaredoxin"/>
    <property type="match status" value="1"/>
</dbReference>
<dbReference type="EMBL" id="JAAAIL010001191">
    <property type="protein sequence ID" value="KAG0271243.1"/>
    <property type="molecule type" value="Genomic_DNA"/>
</dbReference>